<name>A0A7J7IE04_9RHOD</name>
<keyword evidence="7" id="KW-0057">Aromatic amino acid biosynthesis</keyword>
<dbReference type="UniPathway" id="UPA00035">
    <property type="reaction ID" value="UER00042"/>
</dbReference>
<keyword evidence="5" id="KW-0028">Amino-acid biosynthesis</keyword>
<protein>
    <recommendedName>
        <fullName evidence="4">phosphoribosylanthranilate isomerase</fullName>
        <ecNumber evidence="4">5.3.1.24</ecNumber>
    </recommendedName>
</protein>
<evidence type="ECO:0000256" key="9">
    <source>
        <dbReference type="SAM" id="MobiDB-lite"/>
    </source>
</evidence>
<keyword evidence="8" id="KW-0413">Isomerase</keyword>
<dbReference type="AlphaFoldDB" id="A0A7J7IE04"/>
<dbReference type="InterPro" id="IPR013785">
    <property type="entry name" value="Aldolase_TIM"/>
</dbReference>
<evidence type="ECO:0000313" key="11">
    <source>
        <dbReference type="EMBL" id="KAF6000797.1"/>
    </source>
</evidence>
<comment type="similarity">
    <text evidence="3">Belongs to the TrpF family.</text>
</comment>
<evidence type="ECO:0000256" key="3">
    <source>
        <dbReference type="ARBA" id="ARBA00007571"/>
    </source>
</evidence>
<evidence type="ECO:0000256" key="2">
    <source>
        <dbReference type="ARBA" id="ARBA00004664"/>
    </source>
</evidence>
<evidence type="ECO:0000256" key="8">
    <source>
        <dbReference type="ARBA" id="ARBA00023235"/>
    </source>
</evidence>
<comment type="caution">
    <text evidence="11">The sequence shown here is derived from an EMBL/GenBank/DDBJ whole genome shotgun (WGS) entry which is preliminary data.</text>
</comment>
<dbReference type="Pfam" id="PF00697">
    <property type="entry name" value="PRAI"/>
    <property type="match status" value="1"/>
</dbReference>
<keyword evidence="12" id="KW-1185">Reference proteome</keyword>
<dbReference type="GO" id="GO:0004640">
    <property type="term" value="F:phosphoribosylanthranilate isomerase activity"/>
    <property type="evidence" value="ECO:0007669"/>
    <property type="project" value="UniProtKB-EC"/>
</dbReference>
<gene>
    <name evidence="11" type="ORF">F1559_000414</name>
</gene>
<reference evidence="11 12" key="1">
    <citation type="journal article" date="2020" name="J. Phycol.">
        <title>Comparative genome analysis reveals Cyanidiococcus gen. nov., a new extremophilic red algal genus sister to Cyanidioschyzon (Cyanidioschyzonaceae, Rhodophyta).</title>
        <authorList>
            <person name="Liu S.-L."/>
            <person name="Chiang Y.-R."/>
            <person name="Yoon H.S."/>
            <person name="Fu H.-Y."/>
        </authorList>
    </citation>
    <scope>NUCLEOTIDE SEQUENCE [LARGE SCALE GENOMIC DNA]</scope>
    <source>
        <strain evidence="11 12">THAL066</strain>
    </source>
</reference>
<dbReference type="GO" id="GO:0009507">
    <property type="term" value="C:chloroplast"/>
    <property type="evidence" value="ECO:0007669"/>
    <property type="project" value="UniProtKB-SubCell"/>
</dbReference>
<accession>A0A7J7IE04</accession>
<evidence type="ECO:0000256" key="7">
    <source>
        <dbReference type="ARBA" id="ARBA00023141"/>
    </source>
</evidence>
<evidence type="ECO:0000256" key="4">
    <source>
        <dbReference type="ARBA" id="ARBA00012572"/>
    </source>
</evidence>
<feature type="region of interest" description="Disordered" evidence="9">
    <location>
        <begin position="80"/>
        <end position="106"/>
    </location>
</feature>
<sequence length="127" mass="13170">MATLDGRAPCYTLVDPGRGDGKPFDWQAFASERLLGPAPGLWMIAGGLHAGNVAEAVRYTGAPGIDVASGVERIASSCPGGPSPADGFSVATLPPSTKVARGRPRKDRDRLRALLDVVCSVYDTSST</sequence>
<dbReference type="EMBL" id="VWRR01000017">
    <property type="protein sequence ID" value="KAF6000797.1"/>
    <property type="molecule type" value="Genomic_DNA"/>
</dbReference>
<keyword evidence="6" id="KW-0822">Tryptophan biosynthesis</keyword>
<evidence type="ECO:0000256" key="6">
    <source>
        <dbReference type="ARBA" id="ARBA00022822"/>
    </source>
</evidence>
<dbReference type="InterPro" id="IPR001240">
    <property type="entry name" value="PRAI_dom"/>
</dbReference>
<feature type="domain" description="N-(5'phosphoribosyl) anthranilate isomerase (PRAI)" evidence="10">
    <location>
        <begin position="11"/>
        <end position="73"/>
    </location>
</feature>
<organism evidence="11 12">
    <name type="scientific">Cyanidiococcus yangmingshanensis</name>
    <dbReference type="NCBI Taxonomy" id="2690220"/>
    <lineage>
        <taxon>Eukaryota</taxon>
        <taxon>Rhodophyta</taxon>
        <taxon>Bangiophyceae</taxon>
        <taxon>Cyanidiales</taxon>
        <taxon>Cyanidiaceae</taxon>
        <taxon>Cyanidiococcus</taxon>
    </lineage>
</organism>
<dbReference type="OrthoDB" id="524799at2759"/>
<dbReference type="InterPro" id="IPR044643">
    <property type="entry name" value="TrpF_fam"/>
</dbReference>
<dbReference type="InterPro" id="IPR011060">
    <property type="entry name" value="RibuloseP-bd_barrel"/>
</dbReference>
<dbReference type="PANTHER" id="PTHR42894:SF1">
    <property type="entry name" value="N-(5'-PHOSPHORIBOSYL)ANTHRANILATE ISOMERASE"/>
    <property type="match status" value="1"/>
</dbReference>
<proteinExistence type="inferred from homology"/>
<evidence type="ECO:0000256" key="1">
    <source>
        <dbReference type="ARBA" id="ARBA00004229"/>
    </source>
</evidence>
<evidence type="ECO:0000256" key="5">
    <source>
        <dbReference type="ARBA" id="ARBA00022605"/>
    </source>
</evidence>
<evidence type="ECO:0000259" key="10">
    <source>
        <dbReference type="Pfam" id="PF00697"/>
    </source>
</evidence>
<dbReference type="PANTHER" id="PTHR42894">
    <property type="entry name" value="N-(5'-PHOSPHORIBOSYL)ANTHRANILATE ISOMERASE"/>
    <property type="match status" value="1"/>
</dbReference>
<dbReference type="Gene3D" id="3.20.20.70">
    <property type="entry name" value="Aldolase class I"/>
    <property type="match status" value="1"/>
</dbReference>
<dbReference type="EC" id="5.3.1.24" evidence="4"/>
<dbReference type="SUPFAM" id="SSF51366">
    <property type="entry name" value="Ribulose-phoshate binding barrel"/>
    <property type="match status" value="1"/>
</dbReference>
<comment type="subcellular location">
    <subcellularLocation>
        <location evidence="1">Plastid</location>
        <location evidence="1">Chloroplast</location>
    </subcellularLocation>
</comment>
<dbReference type="Proteomes" id="UP000530660">
    <property type="component" value="Unassembled WGS sequence"/>
</dbReference>
<evidence type="ECO:0000313" key="12">
    <source>
        <dbReference type="Proteomes" id="UP000530660"/>
    </source>
</evidence>
<dbReference type="GO" id="GO:0000162">
    <property type="term" value="P:L-tryptophan biosynthetic process"/>
    <property type="evidence" value="ECO:0007669"/>
    <property type="project" value="UniProtKB-UniPathway"/>
</dbReference>
<comment type="pathway">
    <text evidence="2">Amino-acid biosynthesis; L-tryptophan biosynthesis; L-tryptophan from chorismate: step 3/5.</text>
</comment>